<name>A0ABQ9IHQ8_9NEOP</name>
<dbReference type="EMBL" id="JARBHB010000001">
    <property type="protein sequence ID" value="KAJ8896174.1"/>
    <property type="molecule type" value="Genomic_DNA"/>
</dbReference>
<feature type="region of interest" description="Disordered" evidence="1">
    <location>
        <begin position="294"/>
        <end position="316"/>
    </location>
</feature>
<evidence type="ECO:0000256" key="1">
    <source>
        <dbReference type="SAM" id="MobiDB-lite"/>
    </source>
</evidence>
<feature type="compositionally biased region" description="Basic and acidic residues" evidence="1">
    <location>
        <begin position="294"/>
        <end position="306"/>
    </location>
</feature>
<proteinExistence type="predicted"/>
<reference evidence="2 3" key="1">
    <citation type="submission" date="2023-02" db="EMBL/GenBank/DDBJ databases">
        <title>LHISI_Scaffold_Assembly.</title>
        <authorList>
            <person name="Stuart O.P."/>
            <person name="Cleave R."/>
            <person name="Magrath M.J.L."/>
            <person name="Mikheyev A.S."/>
        </authorList>
    </citation>
    <scope>NUCLEOTIDE SEQUENCE [LARGE SCALE GENOMIC DNA]</scope>
    <source>
        <strain evidence="2">Daus_M_001</strain>
        <tissue evidence="2">Leg muscle</tissue>
    </source>
</reference>
<dbReference type="Proteomes" id="UP001159363">
    <property type="component" value="Chromosome 1"/>
</dbReference>
<evidence type="ECO:0000313" key="3">
    <source>
        <dbReference type="Proteomes" id="UP001159363"/>
    </source>
</evidence>
<sequence>MGRSVPPLIWFIPLLSTSSRDIALQLPRYRPPSPDSLTLSSTSPPTPNSAAIPTLLPNPILLLTYDTVLPLFIHLPPMIPVPFYIISATPYTTSPSPYTTSPTTYTTSPTTYTISPTSYTLSLPPIPLPLPSMSFPNPLSLPNPVCHFPVYTTTLLRQSRSSTSSSPPPPQFSSTIPFPSSDHGFRIVGSNREWTIAGLDLPDYQSQPRRLRAECHNSARCGCGGVVVRLLASHLGEPGSIPGGGGGVAPGFSYVVIVLDEALVGGFFRGPPPPPPLSALSFRRCTSCSLHREQPLHDTTDRRDEPGLGSHRKRPRRNKVSQRFLTNFRCCGPFACLLLGRGFRPLSGPRLDRLSSAAAILALFPGDTRLVFRVWEMWRTLPTADTRIKKQIGAAEVKWSENSSHHGQPGGAVVAEWLACSPPTKANRVQSRIVPYDAVGRRVFSVISRFPRPFIPELLHYHLTSIAIVGYQYLAVKEPSKSLHSRPTGRAWRPSCRAIIQEKSYQDRHEPPNPNEAVRRLFGKWHLVDTQATVEHYTGDVCDDGALGETEWSDNFVMQKRARHSPSDCLWYTDTLTPHQRALKPKYALVPEDTLSFFQICEHVRFPGHCDCYTTATLLKPTTKNLPVNSCITTVEAWKGIFTFTCTPPPSTISRLNPGDLSEISRFVLASIVAWRPARVDSSDKRRRHRFADVSIAITWEVHHHTRSELDYAAHATELRPCNGERV</sequence>
<evidence type="ECO:0000313" key="2">
    <source>
        <dbReference type="EMBL" id="KAJ8896174.1"/>
    </source>
</evidence>
<organism evidence="2 3">
    <name type="scientific">Dryococelus australis</name>
    <dbReference type="NCBI Taxonomy" id="614101"/>
    <lineage>
        <taxon>Eukaryota</taxon>
        <taxon>Metazoa</taxon>
        <taxon>Ecdysozoa</taxon>
        <taxon>Arthropoda</taxon>
        <taxon>Hexapoda</taxon>
        <taxon>Insecta</taxon>
        <taxon>Pterygota</taxon>
        <taxon>Neoptera</taxon>
        <taxon>Polyneoptera</taxon>
        <taxon>Phasmatodea</taxon>
        <taxon>Verophasmatodea</taxon>
        <taxon>Anareolatae</taxon>
        <taxon>Phasmatidae</taxon>
        <taxon>Eurycanthinae</taxon>
        <taxon>Dryococelus</taxon>
    </lineage>
</organism>
<accession>A0ABQ9IHQ8</accession>
<keyword evidence="3" id="KW-1185">Reference proteome</keyword>
<feature type="region of interest" description="Disordered" evidence="1">
    <location>
        <begin position="158"/>
        <end position="179"/>
    </location>
</feature>
<protein>
    <submittedName>
        <fullName evidence="2">Uncharacterized protein</fullName>
    </submittedName>
</protein>
<comment type="caution">
    <text evidence="2">The sequence shown here is derived from an EMBL/GenBank/DDBJ whole genome shotgun (WGS) entry which is preliminary data.</text>
</comment>
<gene>
    <name evidence="2" type="ORF">PR048_001517</name>
</gene>